<feature type="transmembrane region" description="Helical" evidence="1">
    <location>
        <begin position="851"/>
        <end position="871"/>
    </location>
</feature>
<feature type="transmembrane region" description="Helical" evidence="1">
    <location>
        <begin position="878"/>
        <end position="898"/>
    </location>
</feature>
<proteinExistence type="predicted"/>
<dbReference type="EMBL" id="BSSU01000007">
    <property type="protein sequence ID" value="GLX82122.1"/>
    <property type="molecule type" value="Genomic_DNA"/>
</dbReference>
<protein>
    <submittedName>
        <fullName evidence="2">Multidrug transporter AcrB</fullName>
    </submittedName>
</protein>
<dbReference type="Gene3D" id="1.20.1640.10">
    <property type="entry name" value="Multidrug efflux transporter AcrB transmembrane domain"/>
    <property type="match status" value="2"/>
</dbReference>
<accession>A0ABQ6H1Y3</accession>
<dbReference type="SUPFAM" id="SSF82693">
    <property type="entry name" value="Multidrug efflux transporter AcrB pore domain, PN1, PN2, PC1 and PC2 subdomains"/>
    <property type="match status" value="3"/>
</dbReference>
<feature type="transmembrane region" description="Helical" evidence="1">
    <location>
        <begin position="428"/>
        <end position="449"/>
    </location>
</feature>
<dbReference type="RefSeq" id="WP_284207475.1">
    <property type="nucleotide sequence ID" value="NZ_BSSU01000007.1"/>
</dbReference>
<feature type="transmembrane region" description="Helical" evidence="1">
    <location>
        <begin position="12"/>
        <end position="32"/>
    </location>
</feature>
<dbReference type="Pfam" id="PF00873">
    <property type="entry name" value="ACR_tran"/>
    <property type="match status" value="1"/>
</dbReference>
<dbReference type="SUPFAM" id="SSF82714">
    <property type="entry name" value="Multidrug efflux transporter AcrB TolC docking domain, DN and DC subdomains"/>
    <property type="match status" value="2"/>
</dbReference>
<dbReference type="PANTHER" id="PTHR32063">
    <property type="match status" value="1"/>
</dbReference>
<sequence length="1012" mass="111550">MKLPLVALKNAQFTLTVIILMVLLGLVSYLTMPRSEDPQFDMPITLLEIVYPGASPADIETLVVDPIEASFSEIENIKKIEAQIKNDGARIEVTFIYGVDADLSYDRIKQAVAEVKPTLPEGIQELLVLKATPKSVAVMQLALWSEPTDYKSMEFYAKQLEKRLEAIPSVRKSDIWGYPPQVVAVDLNLDLLQHYGIGVNDVNSVLQGRALNITPGFVDASSRRFNVNTSGNFTDVESLKNTIIVTNDEYVLRLKDIAQVSETNYEPSYLAYYNEKPVIFITVEQRENTNIFDLTKAIDDEIALFKESIPKDIQIDALFKQAQSVEYRVNGFFDNLIQGLVLVGVMSLIFLGLREALVVVSVIPLSFMIAIGWLDMSGFGLQQMSIVGLIIALGLLVDNAIVVTESIHREMAKPGTTKMKASAQGASIVGWAITSGTITTMFAFLPMLMLSSSTGDFLRSMPVTVVLVLFASLLLALTLTPLLARLTFSQKPSKIKTLQVYLNRFAENIYAPVLVQLIRFKYIVLAVGIIALVGMFSVFGQVGVSLFPKAEKPMVMVDIEMPANTALQGTNEVMQAVAKHIDSFDFVESIGLNVGSANPRIYYNQVPKRGVSKYGQIVVVLNDYKEDTMSNFVGDLRKEFANWHQAKITVNEFTQGPVTDKPVTVRLMGENLKDLERVAKDVEAFMIKQQGMINVDNPIGEANTIVNMAIDYEKAGLANVNIQGLDTTLQTVLSGAFVGWFNDPNGESYPIVVRNQSPEVESFDKVYISNIRNELLPLSQVADIQLMKGQPEFFHYQKLRMAKVSADADTGYSINELTVQVVNYLDNYDMPIGMSYNLGGEEESRQENFAGLSQILLVTAIGIFAILVLQFRSILQPMIIFTSIPFAIAGSAIGLFLTNSSFSMMAFIGLISLFGIVVNNAIILIDTANRNLLTDDDKVNAITQASATRFTPILLTTLTTIGGLLPLTMFGGSLWQPLGIVIISGLCVSALSSFFLVPVLTELFTKAKNMDE</sequence>
<feature type="transmembrane region" description="Helical" evidence="1">
    <location>
        <begin position="522"/>
        <end position="547"/>
    </location>
</feature>
<keyword evidence="1" id="KW-0472">Membrane</keyword>
<evidence type="ECO:0000313" key="3">
    <source>
        <dbReference type="Proteomes" id="UP001157133"/>
    </source>
</evidence>
<dbReference type="Gene3D" id="3.30.70.1320">
    <property type="entry name" value="Multidrug efflux transporter AcrB pore domain like"/>
    <property type="match status" value="1"/>
</dbReference>
<dbReference type="SUPFAM" id="SSF82866">
    <property type="entry name" value="Multidrug efflux transporter AcrB transmembrane domain"/>
    <property type="match status" value="2"/>
</dbReference>
<dbReference type="Gene3D" id="3.30.2090.10">
    <property type="entry name" value="Multidrug efflux transporter AcrB TolC docking domain, DN and DC subdomains"/>
    <property type="match status" value="2"/>
</dbReference>
<dbReference type="Gene3D" id="3.30.70.1430">
    <property type="entry name" value="Multidrug efflux transporter AcrB pore domain"/>
    <property type="match status" value="2"/>
</dbReference>
<feature type="transmembrane region" description="Helical" evidence="1">
    <location>
        <begin position="978"/>
        <end position="1000"/>
    </location>
</feature>
<keyword evidence="1" id="KW-0812">Transmembrane</keyword>
<organism evidence="2 3">
    <name type="scientific">Thalassotalea eurytherma</name>
    <dbReference type="NCBI Taxonomy" id="1144278"/>
    <lineage>
        <taxon>Bacteria</taxon>
        <taxon>Pseudomonadati</taxon>
        <taxon>Pseudomonadota</taxon>
        <taxon>Gammaproteobacteria</taxon>
        <taxon>Alteromonadales</taxon>
        <taxon>Colwelliaceae</taxon>
        <taxon>Thalassotalea</taxon>
    </lineage>
</organism>
<feature type="transmembrane region" description="Helical" evidence="1">
    <location>
        <begin position="386"/>
        <end position="407"/>
    </location>
</feature>
<dbReference type="PANTHER" id="PTHR32063:SF18">
    <property type="entry name" value="CATION EFFLUX SYSTEM PROTEIN"/>
    <property type="match status" value="1"/>
</dbReference>
<evidence type="ECO:0000313" key="2">
    <source>
        <dbReference type="EMBL" id="GLX82122.1"/>
    </source>
</evidence>
<reference evidence="2 3" key="1">
    <citation type="submission" date="2023-03" db="EMBL/GenBank/DDBJ databases">
        <title>Draft genome sequence of Thalassotalea eurytherma JCM 18482T.</title>
        <authorList>
            <person name="Sawabe T."/>
        </authorList>
    </citation>
    <scope>NUCLEOTIDE SEQUENCE [LARGE SCALE GENOMIC DNA]</scope>
    <source>
        <strain evidence="2 3">JCM 18482</strain>
    </source>
</reference>
<dbReference type="InterPro" id="IPR027463">
    <property type="entry name" value="AcrB_DN_DC_subdom"/>
</dbReference>
<dbReference type="Gene3D" id="3.30.70.1440">
    <property type="entry name" value="Multidrug efflux transporter AcrB pore domain"/>
    <property type="match status" value="1"/>
</dbReference>
<dbReference type="InterPro" id="IPR001036">
    <property type="entry name" value="Acrflvin-R"/>
</dbReference>
<dbReference type="PRINTS" id="PR00702">
    <property type="entry name" value="ACRIFLAVINRP"/>
</dbReference>
<feature type="transmembrane region" description="Helical" evidence="1">
    <location>
        <begin position="461"/>
        <end position="484"/>
    </location>
</feature>
<name>A0ABQ6H1Y3_9GAMM</name>
<feature type="transmembrane region" description="Helical" evidence="1">
    <location>
        <begin position="356"/>
        <end position="374"/>
    </location>
</feature>
<keyword evidence="3" id="KW-1185">Reference proteome</keyword>
<dbReference type="Proteomes" id="UP001157133">
    <property type="component" value="Unassembled WGS sequence"/>
</dbReference>
<evidence type="ECO:0000256" key="1">
    <source>
        <dbReference type="SAM" id="Phobius"/>
    </source>
</evidence>
<feature type="transmembrane region" description="Helical" evidence="1">
    <location>
        <begin position="904"/>
        <end position="925"/>
    </location>
</feature>
<comment type="caution">
    <text evidence="2">The sequence shown here is derived from an EMBL/GenBank/DDBJ whole genome shotgun (WGS) entry which is preliminary data.</text>
</comment>
<gene>
    <name evidence="2" type="primary">acrB5</name>
    <name evidence="2" type="ORF">theurythT_15740</name>
</gene>
<keyword evidence="1" id="KW-1133">Transmembrane helix</keyword>
<feature type="transmembrane region" description="Helical" evidence="1">
    <location>
        <begin position="953"/>
        <end position="972"/>
    </location>
</feature>